<proteinExistence type="predicted"/>
<dbReference type="InterPro" id="IPR038475">
    <property type="entry name" value="RecG_C_sf"/>
</dbReference>
<organism evidence="2 3">
    <name type="scientific">Saccharothrix coeruleofusca</name>
    <dbReference type="NCBI Taxonomy" id="33919"/>
    <lineage>
        <taxon>Bacteria</taxon>
        <taxon>Bacillati</taxon>
        <taxon>Actinomycetota</taxon>
        <taxon>Actinomycetes</taxon>
        <taxon>Pseudonocardiales</taxon>
        <taxon>Pseudonocardiaceae</taxon>
        <taxon>Saccharothrix</taxon>
    </lineage>
</organism>
<feature type="domain" description="Schlafen AlbA-2" evidence="1">
    <location>
        <begin position="16"/>
        <end position="128"/>
    </location>
</feature>
<dbReference type="InterPro" id="IPR007421">
    <property type="entry name" value="Schlafen_AlbA_2_dom"/>
</dbReference>
<dbReference type="AlphaFoldDB" id="A0A918EC16"/>
<protein>
    <submittedName>
        <fullName evidence="2">Transcriptional regulator</fullName>
    </submittedName>
</protein>
<evidence type="ECO:0000259" key="1">
    <source>
        <dbReference type="Pfam" id="PF04326"/>
    </source>
</evidence>
<dbReference type="InterPro" id="IPR038461">
    <property type="entry name" value="Schlafen_AlbA_2_dom_sf"/>
</dbReference>
<dbReference type="RefSeq" id="WP_189222724.1">
    <property type="nucleotide sequence ID" value="NZ_BMRG01000003.1"/>
</dbReference>
<accession>A0A918EC16</accession>
<dbReference type="EMBL" id="BMRG01000003">
    <property type="protein sequence ID" value="GGP46588.1"/>
    <property type="molecule type" value="Genomic_DNA"/>
</dbReference>
<reference evidence="2" key="2">
    <citation type="submission" date="2020-09" db="EMBL/GenBank/DDBJ databases">
        <authorList>
            <person name="Sun Q."/>
            <person name="Ohkuma M."/>
        </authorList>
    </citation>
    <scope>NUCLEOTIDE SEQUENCE</scope>
    <source>
        <strain evidence="2">JCM 3313</strain>
    </source>
</reference>
<gene>
    <name evidence="2" type="ORF">GCM10010185_17910</name>
</gene>
<reference evidence="2" key="1">
    <citation type="journal article" date="2014" name="Int. J. Syst. Evol. Microbiol.">
        <title>Complete genome sequence of Corynebacterium casei LMG S-19264T (=DSM 44701T), isolated from a smear-ripened cheese.</title>
        <authorList>
            <consortium name="US DOE Joint Genome Institute (JGI-PGF)"/>
            <person name="Walter F."/>
            <person name="Albersmeier A."/>
            <person name="Kalinowski J."/>
            <person name="Ruckert C."/>
        </authorList>
    </citation>
    <scope>NUCLEOTIDE SEQUENCE</scope>
    <source>
        <strain evidence="2">JCM 3313</strain>
    </source>
</reference>
<evidence type="ECO:0000313" key="2">
    <source>
        <dbReference type="EMBL" id="GGP46588.1"/>
    </source>
</evidence>
<dbReference type="PANTHER" id="PTHR30595:SF6">
    <property type="entry name" value="SCHLAFEN ALBA-2 DOMAIN-CONTAINING PROTEIN"/>
    <property type="match status" value="1"/>
</dbReference>
<evidence type="ECO:0000313" key="3">
    <source>
        <dbReference type="Proteomes" id="UP000639606"/>
    </source>
</evidence>
<name>A0A918EC16_9PSEU</name>
<dbReference type="Gene3D" id="3.30.565.60">
    <property type="match status" value="1"/>
</dbReference>
<dbReference type="Gene3D" id="3.30.950.30">
    <property type="entry name" value="Schlafen, AAA domain"/>
    <property type="match status" value="1"/>
</dbReference>
<sequence>MALADDELNALLADLESDRVERKESAGNTDKIAQAICAFANDLPGHREPGVLFVGVKDDGSPAGTPITDQLLQNLASYRDQGNILPPPSMAVRKVELPGGEVAAVEVQPSNSPPVRYKGQIWVRVGPRRGVANSEDERMLNERRRSLDLPFDSRPINGATLDDLDLQLFQEVLIPQLVPPNVLSANGRTVHQRLAALRLTSPDGTPTAAGIITIGKDPLQWVPGAWVQFLRIAGTTLADPVKDEKRLDGPLPTVLRQLDEILGLNISSVVDFTSEATERRVPDYPIAALQQVARNAVMHRSYEHTNSPVRITWYEDRVEVVSPGGPFGAVTVDTFGSGMTDYRNPTLAEVMRGLGYVQRFGAGIPTVFSSLARNGNPEPTFRPTESYVAVALRRR</sequence>
<keyword evidence="3" id="KW-1185">Reference proteome</keyword>
<dbReference type="Pfam" id="PF13749">
    <property type="entry name" value="HATPase_c_4"/>
    <property type="match status" value="1"/>
</dbReference>
<dbReference type="Proteomes" id="UP000639606">
    <property type="component" value="Unassembled WGS sequence"/>
</dbReference>
<dbReference type="PANTHER" id="PTHR30595">
    <property type="entry name" value="GLPR-RELATED TRANSCRIPTIONAL REPRESSOR"/>
    <property type="match status" value="1"/>
</dbReference>
<dbReference type="Pfam" id="PF04326">
    <property type="entry name" value="SLFN_AlbA_2"/>
    <property type="match status" value="1"/>
</dbReference>
<comment type="caution">
    <text evidence="2">The sequence shown here is derived from an EMBL/GenBank/DDBJ whole genome shotgun (WGS) entry which is preliminary data.</text>
</comment>